<dbReference type="InterPro" id="IPR005344">
    <property type="entry name" value="TMEM33/Pom33"/>
</dbReference>
<dbReference type="PANTHER" id="PTHR12703">
    <property type="entry name" value="TRANSMEMBRANE PROTEIN 33"/>
    <property type="match status" value="1"/>
</dbReference>
<feature type="transmembrane region" description="Helical" evidence="6">
    <location>
        <begin position="170"/>
        <end position="196"/>
    </location>
</feature>
<dbReference type="GO" id="GO:0071786">
    <property type="term" value="P:endoplasmic reticulum tubular network organization"/>
    <property type="evidence" value="ECO:0007669"/>
    <property type="project" value="TreeGrafter"/>
</dbReference>
<dbReference type="OMA" id="FFSIRPT"/>
<name>A0A336KH59_CULSO</name>
<evidence type="ECO:0000313" key="7">
    <source>
        <dbReference type="EMBL" id="SSX02605.1"/>
    </source>
</evidence>
<protein>
    <submittedName>
        <fullName evidence="7">CSON007983 protein</fullName>
    </submittedName>
</protein>
<dbReference type="GO" id="GO:0016020">
    <property type="term" value="C:membrane"/>
    <property type="evidence" value="ECO:0007669"/>
    <property type="project" value="UniProtKB-SubCell"/>
</dbReference>
<dbReference type="EMBL" id="UFQS01000300">
    <property type="protein sequence ID" value="SSX02605.1"/>
    <property type="molecule type" value="Genomic_DNA"/>
</dbReference>
<dbReference type="VEuPathDB" id="VectorBase:CSON007983"/>
<reference evidence="8" key="2">
    <citation type="submission" date="2018-07" db="EMBL/GenBank/DDBJ databases">
        <authorList>
            <person name="Quirk P.G."/>
            <person name="Krulwich T.A."/>
        </authorList>
    </citation>
    <scope>NUCLEOTIDE SEQUENCE</scope>
</reference>
<dbReference type="Pfam" id="PF03661">
    <property type="entry name" value="TMEM33_Pom33"/>
    <property type="match status" value="1"/>
</dbReference>
<keyword evidence="3 6" id="KW-0812">Transmembrane</keyword>
<feature type="transmembrane region" description="Helical" evidence="6">
    <location>
        <begin position="32"/>
        <end position="53"/>
    </location>
</feature>
<evidence type="ECO:0000256" key="2">
    <source>
        <dbReference type="ARBA" id="ARBA00007322"/>
    </source>
</evidence>
<dbReference type="GO" id="GO:0005783">
    <property type="term" value="C:endoplasmic reticulum"/>
    <property type="evidence" value="ECO:0007669"/>
    <property type="project" value="TreeGrafter"/>
</dbReference>
<comment type="subcellular location">
    <subcellularLocation>
        <location evidence="1">Membrane</location>
        <topology evidence="1">Multi-pass membrane protein</topology>
    </subcellularLocation>
</comment>
<feature type="transmembrane region" description="Helical" evidence="6">
    <location>
        <begin position="98"/>
        <end position="126"/>
    </location>
</feature>
<accession>A0A336KH59</accession>
<evidence type="ECO:0000256" key="4">
    <source>
        <dbReference type="ARBA" id="ARBA00022989"/>
    </source>
</evidence>
<evidence type="ECO:0000256" key="5">
    <source>
        <dbReference type="ARBA" id="ARBA00023136"/>
    </source>
</evidence>
<evidence type="ECO:0000313" key="8">
    <source>
        <dbReference type="EMBL" id="SSX22979.1"/>
    </source>
</evidence>
<organism evidence="7">
    <name type="scientific">Culicoides sonorensis</name>
    <name type="common">Biting midge</name>
    <dbReference type="NCBI Taxonomy" id="179676"/>
    <lineage>
        <taxon>Eukaryota</taxon>
        <taxon>Metazoa</taxon>
        <taxon>Ecdysozoa</taxon>
        <taxon>Arthropoda</taxon>
        <taxon>Hexapoda</taxon>
        <taxon>Insecta</taxon>
        <taxon>Pterygota</taxon>
        <taxon>Neoptera</taxon>
        <taxon>Endopterygota</taxon>
        <taxon>Diptera</taxon>
        <taxon>Nematocera</taxon>
        <taxon>Chironomoidea</taxon>
        <taxon>Ceratopogonidae</taxon>
        <taxon>Ceratopogoninae</taxon>
        <taxon>Culicoides</taxon>
        <taxon>Monoculicoides</taxon>
    </lineage>
</organism>
<evidence type="ECO:0000256" key="6">
    <source>
        <dbReference type="SAM" id="Phobius"/>
    </source>
</evidence>
<proteinExistence type="inferred from homology"/>
<evidence type="ECO:0000256" key="3">
    <source>
        <dbReference type="ARBA" id="ARBA00022692"/>
    </source>
</evidence>
<keyword evidence="4 6" id="KW-1133">Transmembrane helix</keyword>
<evidence type="ECO:0000256" key="1">
    <source>
        <dbReference type="ARBA" id="ARBA00004141"/>
    </source>
</evidence>
<sequence length="256" mass="29213">MSDNNTQQQDQQSPQRGFEALKAHVIANKVDSALWASRVLTIIFAVGYVLPIFGNAQSSYYKIFMANAMTSALRLHQRMPRIAFTREYLSLLLMEDSCHYLFFSLIYLYVAPVLVIPIPIVLFAILHSASYSLTLLDTLGQNSWWGARLLISLVEFQTRNILRLAAFSEIFLMPLVIILVFLGRAGIMTPFIYYHFLVLRYSSRRNPYTRNMFYELRIATEAVANNPSAPGVIRKILQGGVRFISRLAPPTQPQQQ</sequence>
<gene>
    <name evidence="7" type="primary">CSON007983</name>
</gene>
<reference evidence="7" key="1">
    <citation type="submission" date="2018-04" db="EMBL/GenBank/DDBJ databases">
        <authorList>
            <person name="Go L.Y."/>
            <person name="Mitchell J.A."/>
        </authorList>
    </citation>
    <scope>NUCLEOTIDE SEQUENCE</scope>
    <source>
        <tissue evidence="7">Whole organism</tissue>
    </source>
</reference>
<comment type="similarity">
    <text evidence="2">Belongs to the PER33/POM33 family.</text>
</comment>
<dbReference type="PANTHER" id="PTHR12703:SF4">
    <property type="entry name" value="TRANSMEMBRANE PROTEIN 33"/>
    <property type="match status" value="1"/>
</dbReference>
<keyword evidence="5 6" id="KW-0472">Membrane</keyword>
<dbReference type="AlphaFoldDB" id="A0A336KH59"/>
<dbReference type="InterPro" id="IPR051645">
    <property type="entry name" value="PER33/POM33_regulator"/>
</dbReference>
<dbReference type="EMBL" id="UFQT01000300">
    <property type="protein sequence ID" value="SSX22979.1"/>
    <property type="molecule type" value="Genomic_DNA"/>
</dbReference>
<dbReference type="GO" id="GO:0061024">
    <property type="term" value="P:membrane organization"/>
    <property type="evidence" value="ECO:0007669"/>
    <property type="project" value="TreeGrafter"/>
</dbReference>